<organism evidence="2 3">
    <name type="scientific">Gonium pectorale</name>
    <name type="common">Green alga</name>
    <dbReference type="NCBI Taxonomy" id="33097"/>
    <lineage>
        <taxon>Eukaryota</taxon>
        <taxon>Viridiplantae</taxon>
        <taxon>Chlorophyta</taxon>
        <taxon>core chlorophytes</taxon>
        <taxon>Chlorophyceae</taxon>
        <taxon>CS clade</taxon>
        <taxon>Chlamydomonadales</taxon>
        <taxon>Volvocaceae</taxon>
        <taxon>Gonium</taxon>
    </lineage>
</organism>
<gene>
    <name evidence="2" type="ORF">GPECTOR_19g344</name>
</gene>
<reference evidence="3" key="1">
    <citation type="journal article" date="2016" name="Nat. Commun.">
        <title>The Gonium pectorale genome demonstrates co-option of cell cycle regulation during the evolution of multicellularity.</title>
        <authorList>
            <person name="Hanschen E.R."/>
            <person name="Marriage T.N."/>
            <person name="Ferris P.J."/>
            <person name="Hamaji T."/>
            <person name="Toyoda A."/>
            <person name="Fujiyama A."/>
            <person name="Neme R."/>
            <person name="Noguchi H."/>
            <person name="Minakuchi Y."/>
            <person name="Suzuki M."/>
            <person name="Kawai-Toyooka H."/>
            <person name="Smith D.R."/>
            <person name="Sparks H."/>
            <person name="Anderson J."/>
            <person name="Bakaric R."/>
            <person name="Luria V."/>
            <person name="Karger A."/>
            <person name="Kirschner M.W."/>
            <person name="Durand P.M."/>
            <person name="Michod R.E."/>
            <person name="Nozaki H."/>
            <person name="Olson B.J."/>
        </authorList>
    </citation>
    <scope>NUCLEOTIDE SEQUENCE [LARGE SCALE GENOMIC DNA]</scope>
    <source>
        <strain evidence="3">NIES-2863</strain>
    </source>
</reference>
<dbReference type="AlphaFoldDB" id="A0A150GJB0"/>
<sequence length="116" mass="11859">MRSTGADETALYGTHDDRGDEGAGPRRAPPTPTGGGGSTRQGSGTGPDTAGTPTADASDACGSGAAAVWTEQMNEVLQQCRRPVQPGKGLDDLAGLGSVKEEVRMALLLPMRMPHL</sequence>
<name>A0A150GJB0_GONPE</name>
<feature type="compositionally biased region" description="Basic and acidic residues" evidence="1">
    <location>
        <begin position="14"/>
        <end position="24"/>
    </location>
</feature>
<comment type="caution">
    <text evidence="2">The sequence shown here is derived from an EMBL/GenBank/DDBJ whole genome shotgun (WGS) entry which is preliminary data.</text>
</comment>
<dbReference type="Proteomes" id="UP000075714">
    <property type="component" value="Unassembled WGS sequence"/>
</dbReference>
<feature type="compositionally biased region" description="Gly residues" evidence="1">
    <location>
        <begin position="33"/>
        <end position="45"/>
    </location>
</feature>
<evidence type="ECO:0000313" key="3">
    <source>
        <dbReference type="Proteomes" id="UP000075714"/>
    </source>
</evidence>
<proteinExistence type="predicted"/>
<dbReference type="EMBL" id="LSYV01000020">
    <property type="protein sequence ID" value="KXZ49893.1"/>
    <property type="molecule type" value="Genomic_DNA"/>
</dbReference>
<feature type="compositionally biased region" description="Low complexity" evidence="1">
    <location>
        <begin position="46"/>
        <end position="63"/>
    </location>
</feature>
<protein>
    <submittedName>
        <fullName evidence="2">Uncharacterized protein</fullName>
    </submittedName>
</protein>
<evidence type="ECO:0000256" key="1">
    <source>
        <dbReference type="SAM" id="MobiDB-lite"/>
    </source>
</evidence>
<feature type="region of interest" description="Disordered" evidence="1">
    <location>
        <begin position="1"/>
        <end position="63"/>
    </location>
</feature>
<accession>A0A150GJB0</accession>
<keyword evidence="3" id="KW-1185">Reference proteome</keyword>
<evidence type="ECO:0000313" key="2">
    <source>
        <dbReference type="EMBL" id="KXZ49893.1"/>
    </source>
</evidence>